<dbReference type="InterPro" id="IPR036097">
    <property type="entry name" value="HisK_dim/P_sf"/>
</dbReference>
<dbReference type="Gene3D" id="1.10.287.130">
    <property type="match status" value="1"/>
</dbReference>
<evidence type="ECO:0000256" key="6">
    <source>
        <dbReference type="SAM" id="Coils"/>
    </source>
</evidence>
<gene>
    <name evidence="10" type="ORF">C5O19_04975</name>
</gene>
<dbReference type="InterPro" id="IPR052162">
    <property type="entry name" value="Sensor_kinase/Photoreceptor"/>
</dbReference>
<feature type="coiled-coil region" evidence="6">
    <location>
        <begin position="291"/>
        <end position="325"/>
    </location>
</feature>
<dbReference type="SUPFAM" id="SSF55785">
    <property type="entry name" value="PYP-like sensor domain (PAS domain)"/>
    <property type="match status" value="1"/>
</dbReference>
<reference evidence="11" key="1">
    <citation type="submission" date="2018-02" db="EMBL/GenBank/DDBJ databases">
        <title>Genome sequencing of Solimonas sp. HR-BB.</title>
        <authorList>
            <person name="Lee Y."/>
            <person name="Jeon C.O."/>
        </authorList>
    </citation>
    <scope>NUCLEOTIDE SEQUENCE [LARGE SCALE GENOMIC DNA]</scope>
    <source>
        <strain evidence="11">HR-U</strain>
    </source>
</reference>
<evidence type="ECO:0000256" key="2">
    <source>
        <dbReference type="ARBA" id="ARBA00012438"/>
    </source>
</evidence>
<feature type="domain" description="PAS" evidence="8">
    <location>
        <begin position="168"/>
        <end position="223"/>
    </location>
</feature>
<comment type="caution">
    <text evidence="10">The sequence shown here is derived from an EMBL/GenBank/DDBJ whole genome shotgun (WGS) entry which is preliminary data.</text>
</comment>
<dbReference type="EMBL" id="PTRA01000001">
    <property type="protein sequence ID" value="PQA59012.1"/>
    <property type="molecule type" value="Genomic_DNA"/>
</dbReference>
<dbReference type="Gene3D" id="3.30.565.10">
    <property type="entry name" value="Histidine kinase-like ATPase, C-terminal domain"/>
    <property type="match status" value="1"/>
</dbReference>
<dbReference type="NCBIfam" id="TIGR00229">
    <property type="entry name" value="sensory_box"/>
    <property type="match status" value="1"/>
</dbReference>
<keyword evidence="11" id="KW-1185">Reference proteome</keyword>
<evidence type="ECO:0000256" key="5">
    <source>
        <dbReference type="ARBA" id="ARBA00022777"/>
    </source>
</evidence>
<dbReference type="PRINTS" id="PR00344">
    <property type="entry name" value="BCTRLSENSOR"/>
</dbReference>
<dbReference type="CDD" id="cd00082">
    <property type="entry name" value="HisKA"/>
    <property type="match status" value="1"/>
</dbReference>
<dbReference type="Pfam" id="PF00512">
    <property type="entry name" value="HisKA"/>
    <property type="match status" value="1"/>
</dbReference>
<dbReference type="CDD" id="cd00130">
    <property type="entry name" value="PAS"/>
    <property type="match status" value="1"/>
</dbReference>
<sequence length="555" mass="63490">MIMHEIAKVTLDTEMDLILAHKHTMKLAELTGMSLASQTTFATAVSEVSRTAIDRGMGASLILGLDNPKAQEWNLVALLNDRPEHGLDEHQFGLHYAQKLVDSFQVNTTSENTQISLYFRIFPSNRITEVKINQWKSLFQNELALSPYEEIKRKNRQLHALADRLKESETRYRTLTDSLPLIICTVNPQGKLLYANEWLVTYTGMTIQTINDRHWQGLFHAEDPAAQSAFWMDVLKKLQPFQFEVRIPEAQTQQYRWHMASFAPMFDEKKTLTHWSGFFVDIHAQKTIEKTLQANEALKHTQQKLEEYQQELESKVIELNRSNEELAQFAYVASHDLQEPLRKIQSFSTMLRVHYVADLKPEVTSLLERMHSSAERMHGLIKDLLTYSRLNTQPQPFQVVSLTEVFTDVLEDLDSVIQSSNAQIDLGPLPAVAGNSQQLHQLFQNLVSNALKFVPEDRTPQIRIYAHTSEHLPSKVLYDNRCVCITVEDNGIGFDEQYKDRIFQLFQRLHTRSEYVGTGIGLTICKKVAELHGGTIEVKSVPGKGSTFSVYLCKG</sequence>
<dbReference type="SUPFAM" id="SSF47384">
    <property type="entry name" value="Homodimeric domain of signal transducing histidine kinase"/>
    <property type="match status" value="1"/>
</dbReference>
<dbReference type="InterPro" id="IPR035965">
    <property type="entry name" value="PAS-like_dom_sf"/>
</dbReference>
<protein>
    <recommendedName>
        <fullName evidence="2">histidine kinase</fullName>
        <ecNumber evidence="2">2.7.13.3</ecNumber>
    </recommendedName>
</protein>
<dbReference type="PROSITE" id="PS50109">
    <property type="entry name" value="HIS_KIN"/>
    <property type="match status" value="1"/>
</dbReference>
<evidence type="ECO:0000256" key="4">
    <source>
        <dbReference type="ARBA" id="ARBA00022679"/>
    </source>
</evidence>
<evidence type="ECO:0000256" key="1">
    <source>
        <dbReference type="ARBA" id="ARBA00000085"/>
    </source>
</evidence>
<dbReference type="PROSITE" id="PS50112">
    <property type="entry name" value="PAS"/>
    <property type="match status" value="1"/>
</dbReference>
<dbReference type="AlphaFoldDB" id="A0A2S7IMR5"/>
<evidence type="ECO:0000259" key="9">
    <source>
        <dbReference type="PROSITE" id="PS50113"/>
    </source>
</evidence>
<dbReference type="PANTHER" id="PTHR43304:SF1">
    <property type="entry name" value="PAC DOMAIN-CONTAINING PROTEIN"/>
    <property type="match status" value="1"/>
</dbReference>
<keyword evidence="4" id="KW-0808">Transferase</keyword>
<dbReference type="InterPro" id="IPR036890">
    <property type="entry name" value="HATPase_C_sf"/>
</dbReference>
<feature type="domain" description="PAC" evidence="9">
    <location>
        <begin position="241"/>
        <end position="294"/>
    </location>
</feature>
<dbReference type="InterPro" id="IPR005467">
    <property type="entry name" value="His_kinase_dom"/>
</dbReference>
<dbReference type="InterPro" id="IPR000700">
    <property type="entry name" value="PAS-assoc_C"/>
</dbReference>
<dbReference type="OrthoDB" id="9766459at2"/>
<proteinExistence type="predicted"/>
<evidence type="ECO:0000259" key="7">
    <source>
        <dbReference type="PROSITE" id="PS50109"/>
    </source>
</evidence>
<evidence type="ECO:0000259" key="8">
    <source>
        <dbReference type="PROSITE" id="PS50112"/>
    </source>
</evidence>
<dbReference type="Pfam" id="PF02518">
    <property type="entry name" value="HATPase_c"/>
    <property type="match status" value="1"/>
</dbReference>
<comment type="catalytic activity">
    <reaction evidence="1">
        <text>ATP + protein L-histidine = ADP + protein N-phospho-L-histidine.</text>
        <dbReference type="EC" id="2.7.13.3"/>
    </reaction>
</comment>
<dbReference type="InterPro" id="IPR000014">
    <property type="entry name" value="PAS"/>
</dbReference>
<dbReference type="InterPro" id="IPR004358">
    <property type="entry name" value="Sig_transdc_His_kin-like_C"/>
</dbReference>
<dbReference type="PROSITE" id="PS50113">
    <property type="entry name" value="PAC"/>
    <property type="match status" value="1"/>
</dbReference>
<dbReference type="InterPro" id="IPR003594">
    <property type="entry name" value="HATPase_dom"/>
</dbReference>
<accession>A0A2S7IMR5</accession>
<dbReference type="SMART" id="SM00387">
    <property type="entry name" value="HATPase_c"/>
    <property type="match status" value="1"/>
</dbReference>
<dbReference type="GO" id="GO:0000155">
    <property type="term" value="F:phosphorelay sensor kinase activity"/>
    <property type="evidence" value="ECO:0007669"/>
    <property type="project" value="InterPro"/>
</dbReference>
<dbReference type="SMART" id="SM00388">
    <property type="entry name" value="HisKA"/>
    <property type="match status" value="1"/>
</dbReference>
<keyword evidence="5 10" id="KW-0418">Kinase</keyword>
<dbReference type="FunFam" id="3.30.565.10:FF:000006">
    <property type="entry name" value="Sensor histidine kinase WalK"/>
    <property type="match status" value="1"/>
</dbReference>
<organism evidence="10 11">
    <name type="scientific">Siphonobacter curvatus</name>
    <dbReference type="NCBI Taxonomy" id="2094562"/>
    <lineage>
        <taxon>Bacteria</taxon>
        <taxon>Pseudomonadati</taxon>
        <taxon>Bacteroidota</taxon>
        <taxon>Cytophagia</taxon>
        <taxon>Cytophagales</taxon>
        <taxon>Cytophagaceae</taxon>
        <taxon>Siphonobacter</taxon>
    </lineage>
</organism>
<dbReference type="InterPro" id="IPR003661">
    <property type="entry name" value="HisK_dim/P_dom"/>
</dbReference>
<evidence type="ECO:0000313" key="11">
    <source>
        <dbReference type="Proteomes" id="UP000239590"/>
    </source>
</evidence>
<dbReference type="SMART" id="SM00091">
    <property type="entry name" value="PAS"/>
    <property type="match status" value="1"/>
</dbReference>
<keyword evidence="6" id="KW-0175">Coiled coil</keyword>
<keyword evidence="3" id="KW-0597">Phosphoprotein</keyword>
<dbReference type="Proteomes" id="UP000239590">
    <property type="component" value="Unassembled WGS sequence"/>
</dbReference>
<feature type="domain" description="Histidine kinase" evidence="7">
    <location>
        <begin position="332"/>
        <end position="555"/>
    </location>
</feature>
<dbReference type="PANTHER" id="PTHR43304">
    <property type="entry name" value="PHYTOCHROME-LIKE PROTEIN CPH1"/>
    <property type="match status" value="1"/>
</dbReference>
<name>A0A2S7IMR5_9BACT</name>
<dbReference type="EC" id="2.7.13.3" evidence="2"/>
<evidence type="ECO:0000256" key="3">
    <source>
        <dbReference type="ARBA" id="ARBA00022553"/>
    </source>
</evidence>
<dbReference type="Pfam" id="PF13426">
    <property type="entry name" value="PAS_9"/>
    <property type="match status" value="1"/>
</dbReference>
<dbReference type="SUPFAM" id="SSF55874">
    <property type="entry name" value="ATPase domain of HSP90 chaperone/DNA topoisomerase II/histidine kinase"/>
    <property type="match status" value="1"/>
</dbReference>
<evidence type="ECO:0000313" key="10">
    <source>
        <dbReference type="EMBL" id="PQA59012.1"/>
    </source>
</evidence>
<dbReference type="Gene3D" id="3.30.450.20">
    <property type="entry name" value="PAS domain"/>
    <property type="match status" value="1"/>
</dbReference>